<keyword evidence="7 8" id="KW-0030">Aminoacyl-tRNA synthetase</keyword>
<dbReference type="Pfam" id="PF09334">
    <property type="entry name" value="tRNA-synt_1g"/>
    <property type="match status" value="1"/>
</dbReference>
<dbReference type="PANTHER" id="PTHR43740:SF2">
    <property type="entry name" value="LEUCINE--TRNA LIGASE, MITOCHONDRIAL"/>
    <property type="match status" value="1"/>
</dbReference>
<gene>
    <name evidence="10" type="ORF">MONBRDRAFT_6783</name>
</gene>
<evidence type="ECO:0000313" key="11">
    <source>
        <dbReference type="Proteomes" id="UP000001357"/>
    </source>
</evidence>
<keyword evidence="6 8" id="KW-0648">Protein biosynthesis</keyword>
<protein>
    <recommendedName>
        <fullName evidence="2">leucine--tRNA ligase</fullName>
        <ecNumber evidence="2">6.1.1.4</ecNumber>
    </recommendedName>
</protein>
<dbReference type="GO" id="GO:0005524">
    <property type="term" value="F:ATP binding"/>
    <property type="evidence" value="ECO:0007669"/>
    <property type="project" value="UniProtKB-KW"/>
</dbReference>
<dbReference type="InterPro" id="IPR001412">
    <property type="entry name" value="aa-tRNA-synth_I_CS"/>
</dbReference>
<comment type="similarity">
    <text evidence="1 8">Belongs to the class-I aminoacyl-tRNA synthetase family.</text>
</comment>
<keyword evidence="3 8" id="KW-0436">Ligase</keyword>
<dbReference type="GO" id="GO:0004823">
    <property type="term" value="F:leucine-tRNA ligase activity"/>
    <property type="evidence" value="ECO:0007669"/>
    <property type="project" value="UniProtKB-EC"/>
</dbReference>
<feature type="domain" description="Methionyl/Leucyl tRNA synthetase" evidence="9">
    <location>
        <begin position="58"/>
        <end position="125"/>
    </location>
</feature>
<dbReference type="GO" id="GO:0006429">
    <property type="term" value="P:leucyl-tRNA aminoacylation"/>
    <property type="evidence" value="ECO:0007669"/>
    <property type="project" value="InterPro"/>
</dbReference>
<dbReference type="KEGG" id="mbr:MONBRDRAFT_6783"/>
<dbReference type="InParanoid" id="A9UVA7"/>
<evidence type="ECO:0000256" key="4">
    <source>
        <dbReference type="ARBA" id="ARBA00022741"/>
    </source>
</evidence>
<dbReference type="Proteomes" id="UP000001357">
    <property type="component" value="Unassembled WGS sequence"/>
</dbReference>
<name>A9UVA7_MONBE</name>
<dbReference type="Gene3D" id="1.10.730.10">
    <property type="entry name" value="Isoleucyl-tRNA Synthetase, Domain 1"/>
    <property type="match status" value="1"/>
</dbReference>
<dbReference type="EC" id="6.1.1.4" evidence="2"/>
<evidence type="ECO:0000256" key="1">
    <source>
        <dbReference type="ARBA" id="ARBA00005594"/>
    </source>
</evidence>
<dbReference type="GeneID" id="5889534"/>
<keyword evidence="5 8" id="KW-0067">ATP-binding</keyword>
<evidence type="ECO:0000256" key="6">
    <source>
        <dbReference type="ARBA" id="ARBA00022917"/>
    </source>
</evidence>
<evidence type="ECO:0000259" key="9">
    <source>
        <dbReference type="Pfam" id="PF09334"/>
    </source>
</evidence>
<organism evidence="10 11">
    <name type="scientific">Monosiga brevicollis</name>
    <name type="common">Choanoflagellate</name>
    <dbReference type="NCBI Taxonomy" id="81824"/>
    <lineage>
        <taxon>Eukaryota</taxon>
        <taxon>Choanoflagellata</taxon>
        <taxon>Craspedida</taxon>
        <taxon>Salpingoecidae</taxon>
        <taxon>Monosiga</taxon>
    </lineage>
</organism>
<evidence type="ECO:0000256" key="2">
    <source>
        <dbReference type="ARBA" id="ARBA00013164"/>
    </source>
</evidence>
<evidence type="ECO:0000256" key="3">
    <source>
        <dbReference type="ARBA" id="ARBA00022598"/>
    </source>
</evidence>
<dbReference type="FunCoup" id="A9UVA7">
    <property type="interactions" value="913"/>
</dbReference>
<evidence type="ECO:0000313" key="10">
    <source>
        <dbReference type="EMBL" id="EDQ91048.1"/>
    </source>
</evidence>
<accession>A9UVA7</accession>
<evidence type="ECO:0000256" key="5">
    <source>
        <dbReference type="ARBA" id="ARBA00022840"/>
    </source>
</evidence>
<dbReference type="InterPro" id="IPR014729">
    <property type="entry name" value="Rossmann-like_a/b/a_fold"/>
</dbReference>
<keyword evidence="4 8" id="KW-0547">Nucleotide-binding</keyword>
<dbReference type="FunFam" id="1.10.730.10:FF:000002">
    <property type="entry name" value="Leucine--tRNA ligase"/>
    <property type="match status" value="1"/>
</dbReference>
<keyword evidence="11" id="KW-1185">Reference proteome</keyword>
<dbReference type="PANTHER" id="PTHR43740">
    <property type="entry name" value="LEUCYL-TRNA SYNTHETASE"/>
    <property type="match status" value="1"/>
</dbReference>
<dbReference type="STRING" id="81824.A9UVA7"/>
<dbReference type="eggNOG" id="KOG0435">
    <property type="taxonomic scope" value="Eukaryota"/>
</dbReference>
<dbReference type="RefSeq" id="XP_001744345.1">
    <property type="nucleotide sequence ID" value="XM_001744293.1"/>
</dbReference>
<dbReference type="PROSITE" id="PS00178">
    <property type="entry name" value="AA_TRNA_LIGASE_I"/>
    <property type="match status" value="1"/>
</dbReference>
<sequence>MALVSVTRRSAYQRAQGVVALSNSVHRGIQTQSIEEKWRKRVAAAAWAAPSETSDAQYILSMFPYPSGNLHMGHVRVYTISDCLARYHRLKGVPVLHPMGWDAFGLPAENAAMERGLDPARWTQSVTRLRDWLVSRQRYWGTPVPIVHCAKCGPVAVPEAELPVELPECGGAAQRDGDTLDTFVDSSWYYLRYADPHNATQLCTKQLAQVCFFTTAVFQQWRSRSSGFSPSGFVAPCHTAQSKYNGVAPDDVIAAYGCDATRLFVLFRAPPEAVLEWDEQHIQGVARWITRLFELTDKLQTSIAQSGVSTEVGDMLNKIVVSRSNSCTVAHGDLTGHLPIAQPMPAVSRKLHAAIERCNHVFELVVAVIICRQGVLILVSLTVSLWSAAIIELAENHSLSIQQWQLSCRSPMSYVRLRRLMAQYQ</sequence>
<dbReference type="InterPro" id="IPR015413">
    <property type="entry name" value="Methionyl/Leucyl_tRNA_Synth"/>
</dbReference>
<dbReference type="Gene3D" id="3.40.50.620">
    <property type="entry name" value="HUPs"/>
    <property type="match status" value="2"/>
</dbReference>
<proteinExistence type="inferred from homology"/>
<reference evidence="10 11" key="1">
    <citation type="journal article" date="2008" name="Nature">
        <title>The genome of the choanoflagellate Monosiga brevicollis and the origin of metazoans.</title>
        <authorList>
            <consortium name="JGI Sequencing"/>
            <person name="King N."/>
            <person name="Westbrook M.J."/>
            <person name="Young S.L."/>
            <person name="Kuo A."/>
            <person name="Abedin M."/>
            <person name="Chapman J."/>
            <person name="Fairclough S."/>
            <person name="Hellsten U."/>
            <person name="Isogai Y."/>
            <person name="Letunic I."/>
            <person name="Marr M."/>
            <person name="Pincus D."/>
            <person name="Putnam N."/>
            <person name="Rokas A."/>
            <person name="Wright K.J."/>
            <person name="Zuzow R."/>
            <person name="Dirks W."/>
            <person name="Good M."/>
            <person name="Goodstein D."/>
            <person name="Lemons D."/>
            <person name="Li W."/>
            <person name="Lyons J.B."/>
            <person name="Morris A."/>
            <person name="Nichols S."/>
            <person name="Richter D.J."/>
            <person name="Salamov A."/>
            <person name="Bork P."/>
            <person name="Lim W.A."/>
            <person name="Manning G."/>
            <person name="Miller W.T."/>
            <person name="McGinnis W."/>
            <person name="Shapiro H."/>
            <person name="Tjian R."/>
            <person name="Grigoriev I.V."/>
            <person name="Rokhsar D."/>
        </authorList>
    </citation>
    <scope>NUCLEOTIDE SEQUENCE [LARGE SCALE GENOMIC DNA]</scope>
    <source>
        <strain evidence="11">MX1 / ATCC 50154</strain>
    </source>
</reference>
<dbReference type="EMBL" id="CH991546">
    <property type="protein sequence ID" value="EDQ91048.1"/>
    <property type="molecule type" value="Genomic_DNA"/>
</dbReference>
<evidence type="ECO:0000256" key="7">
    <source>
        <dbReference type="ARBA" id="ARBA00023146"/>
    </source>
</evidence>
<dbReference type="SUPFAM" id="SSF52374">
    <property type="entry name" value="Nucleotidylyl transferase"/>
    <property type="match status" value="1"/>
</dbReference>
<evidence type="ECO:0000256" key="8">
    <source>
        <dbReference type="RuleBase" id="RU363039"/>
    </source>
</evidence>
<dbReference type="AlphaFoldDB" id="A9UVA7"/>
<dbReference type="InterPro" id="IPR002302">
    <property type="entry name" value="Leu-tRNA-ligase"/>
</dbReference>